<dbReference type="Proteomes" id="UP001225598">
    <property type="component" value="Chromosome"/>
</dbReference>
<dbReference type="Pfam" id="PF21893">
    <property type="entry name" value="DUF6918"/>
    <property type="match status" value="1"/>
</dbReference>
<dbReference type="RefSeq" id="WP_284824980.1">
    <property type="nucleotide sequence ID" value="NZ_CP126969.1"/>
</dbReference>
<sequence length="145" mass="15138">MPELSTLLNEEKRPQVVAELAKLAEDTVSNASGLTGIALKGGVGAAKKMDANIVTTGLDRILPDALGELQPYWTEYIAGEKSGFGPFLAQRDTEVADALLAVGDRAAENAPAAATKIYSGLRGKAQGIIAPVVPQLGELLEKHMA</sequence>
<proteinExistence type="predicted"/>
<name>A0ABY8VDF8_9CORY</name>
<evidence type="ECO:0000313" key="2">
    <source>
        <dbReference type="Proteomes" id="UP001225598"/>
    </source>
</evidence>
<organism evidence="1 2">
    <name type="scientific">Corynebacterium breve</name>
    <dbReference type="NCBI Taxonomy" id="3049799"/>
    <lineage>
        <taxon>Bacteria</taxon>
        <taxon>Bacillati</taxon>
        <taxon>Actinomycetota</taxon>
        <taxon>Actinomycetes</taxon>
        <taxon>Mycobacteriales</taxon>
        <taxon>Corynebacteriaceae</taxon>
        <taxon>Corynebacterium</taxon>
    </lineage>
</organism>
<dbReference type="EMBL" id="CP126969">
    <property type="protein sequence ID" value="WIM67696.1"/>
    <property type="molecule type" value="Genomic_DNA"/>
</dbReference>
<gene>
    <name evidence="1" type="ORF">QP027_11550</name>
</gene>
<evidence type="ECO:0000313" key="1">
    <source>
        <dbReference type="EMBL" id="WIM67696.1"/>
    </source>
</evidence>
<reference evidence="1 2" key="1">
    <citation type="submission" date="2023-05" db="EMBL/GenBank/DDBJ databases">
        <title>Corynebacterium suedekumii sp. nov. and Corynebacterium breve sp. nov. isolated from raw cow's milk.</title>
        <authorList>
            <person name="Baer M.K."/>
            <person name="Mehl L."/>
            <person name="Hellmuth R."/>
            <person name="Marke G."/>
            <person name="Lipski A."/>
        </authorList>
    </citation>
    <scope>NUCLEOTIDE SEQUENCE [LARGE SCALE GENOMIC DNA]</scope>
    <source>
        <strain evidence="1 2">R4</strain>
    </source>
</reference>
<dbReference type="InterPro" id="IPR054211">
    <property type="entry name" value="DUF6918"/>
</dbReference>
<keyword evidence="2" id="KW-1185">Reference proteome</keyword>
<evidence type="ECO:0008006" key="3">
    <source>
        <dbReference type="Google" id="ProtNLM"/>
    </source>
</evidence>
<accession>A0ABY8VDF8</accession>
<protein>
    <recommendedName>
        <fullName evidence="3">DUF2267 domain-containing protein</fullName>
    </recommendedName>
</protein>